<evidence type="ECO:0000259" key="1">
    <source>
        <dbReference type="PROSITE" id="PS50042"/>
    </source>
</evidence>
<feature type="domain" description="Cyclic nucleotide-binding" evidence="1">
    <location>
        <begin position="14"/>
        <end position="115"/>
    </location>
</feature>
<dbReference type="AlphaFoldDB" id="A0A1A9HXL1"/>
<dbReference type="InterPro" id="IPR000595">
    <property type="entry name" value="cNMP-bd_dom"/>
</dbReference>
<gene>
    <name evidence="2" type="ORF">A8C56_03400</name>
</gene>
<evidence type="ECO:0000313" key="3">
    <source>
        <dbReference type="Proteomes" id="UP000077667"/>
    </source>
</evidence>
<dbReference type="InterPro" id="IPR014710">
    <property type="entry name" value="RmlC-like_jellyroll"/>
</dbReference>
<dbReference type="SUPFAM" id="SSF51206">
    <property type="entry name" value="cAMP-binding domain-like"/>
    <property type="match status" value="1"/>
</dbReference>
<dbReference type="Gene3D" id="2.60.120.10">
    <property type="entry name" value="Jelly Rolls"/>
    <property type="match status" value="1"/>
</dbReference>
<dbReference type="KEGG" id="nia:A8C56_03400"/>
<name>A0A1A9HXL1_9BACT</name>
<dbReference type="STRING" id="1176587.A8C56_03400"/>
<dbReference type="Pfam" id="PF00027">
    <property type="entry name" value="cNMP_binding"/>
    <property type="match status" value="1"/>
</dbReference>
<dbReference type="OrthoDB" id="9152304at2"/>
<sequence>MFKNIIKNASKWIHLDSDEKELFINFLQPAFVPKKTVLLREGEICNFEAYIQRGCVRTYYVDQYKTEVTLQFAVEDWWVSDIASFHEHRPSKMFIETIEDCTLYMLSPKSKEELLRQIPKFERVFRMLVQRNLSTYQFRLFNMATQDTVDRYLNFISLYPTIPERVPQYHIASYLGVSPEMVSKARKKIAKRRTGRSQ</sequence>
<organism evidence="2 3">
    <name type="scientific">Niabella ginsenosidivorans</name>
    <dbReference type="NCBI Taxonomy" id="1176587"/>
    <lineage>
        <taxon>Bacteria</taxon>
        <taxon>Pseudomonadati</taxon>
        <taxon>Bacteroidota</taxon>
        <taxon>Chitinophagia</taxon>
        <taxon>Chitinophagales</taxon>
        <taxon>Chitinophagaceae</taxon>
        <taxon>Niabella</taxon>
    </lineage>
</organism>
<accession>A0A1A9HXL1</accession>
<evidence type="ECO:0000313" key="2">
    <source>
        <dbReference type="EMBL" id="ANH80158.1"/>
    </source>
</evidence>
<dbReference type="EMBL" id="CP015772">
    <property type="protein sequence ID" value="ANH80158.1"/>
    <property type="molecule type" value="Genomic_DNA"/>
</dbReference>
<dbReference type="PROSITE" id="PS50042">
    <property type="entry name" value="CNMP_BINDING_3"/>
    <property type="match status" value="1"/>
</dbReference>
<proteinExistence type="predicted"/>
<protein>
    <submittedName>
        <fullName evidence="2">Crp/Fnr family transcriptional regulator</fullName>
    </submittedName>
</protein>
<dbReference type="RefSeq" id="WP_067752071.1">
    <property type="nucleotide sequence ID" value="NZ_CP015772.1"/>
</dbReference>
<keyword evidence="3" id="KW-1185">Reference proteome</keyword>
<dbReference type="Proteomes" id="UP000077667">
    <property type="component" value="Chromosome"/>
</dbReference>
<dbReference type="InterPro" id="IPR018490">
    <property type="entry name" value="cNMP-bd_dom_sf"/>
</dbReference>
<dbReference type="CDD" id="cd00038">
    <property type="entry name" value="CAP_ED"/>
    <property type="match status" value="1"/>
</dbReference>
<reference evidence="2 3" key="1">
    <citation type="submission" date="2016-05" db="EMBL/GenBank/DDBJ databases">
        <title>Niabella ginsenosidivorans BS26 whole genome sequencing.</title>
        <authorList>
            <person name="Im W.T."/>
            <person name="Siddiqi M.Z."/>
        </authorList>
    </citation>
    <scope>NUCLEOTIDE SEQUENCE [LARGE SCALE GENOMIC DNA]</scope>
    <source>
        <strain evidence="2 3">BS26</strain>
    </source>
</reference>